<dbReference type="PANTHER" id="PTHR21064:SF6">
    <property type="entry name" value="AMINOGLYCOSIDE PHOSPHOTRANSFERASE DOMAIN-CONTAINING PROTEIN"/>
    <property type="match status" value="1"/>
</dbReference>
<organism evidence="3 4">
    <name type="scientific">Jeotgalibacillus campisalis</name>
    <dbReference type="NCBI Taxonomy" id="220754"/>
    <lineage>
        <taxon>Bacteria</taxon>
        <taxon>Bacillati</taxon>
        <taxon>Bacillota</taxon>
        <taxon>Bacilli</taxon>
        <taxon>Bacillales</taxon>
        <taxon>Caryophanaceae</taxon>
        <taxon>Jeotgalibacillus</taxon>
    </lineage>
</organism>
<evidence type="ECO:0000313" key="4">
    <source>
        <dbReference type="Proteomes" id="UP000031972"/>
    </source>
</evidence>
<evidence type="ECO:0000313" key="3">
    <source>
        <dbReference type="EMBL" id="KIL47953.1"/>
    </source>
</evidence>
<dbReference type="InterPro" id="IPR011009">
    <property type="entry name" value="Kinase-like_dom_sf"/>
</dbReference>
<dbReference type="InterPro" id="IPR050249">
    <property type="entry name" value="Pseudomonas-type_ThrB"/>
</dbReference>
<evidence type="ECO:0000256" key="1">
    <source>
        <dbReference type="ARBA" id="ARBA00038240"/>
    </source>
</evidence>
<dbReference type="Proteomes" id="UP000031972">
    <property type="component" value="Unassembled WGS sequence"/>
</dbReference>
<evidence type="ECO:0000259" key="2">
    <source>
        <dbReference type="Pfam" id="PF01636"/>
    </source>
</evidence>
<name>A0A0C2VVF3_9BACL</name>
<dbReference type="PANTHER" id="PTHR21064">
    <property type="entry name" value="AMINOGLYCOSIDE PHOSPHOTRANSFERASE DOMAIN-CONTAINING PROTEIN-RELATED"/>
    <property type="match status" value="1"/>
</dbReference>
<feature type="domain" description="Aminoglycoside phosphotransferase" evidence="2">
    <location>
        <begin position="72"/>
        <end position="254"/>
    </location>
</feature>
<dbReference type="PATRIC" id="fig|220754.4.peg.2137"/>
<gene>
    <name evidence="3" type="ORF">KR50_21200</name>
</gene>
<dbReference type="AlphaFoldDB" id="A0A0C2VVF3"/>
<keyword evidence="4" id="KW-1185">Reference proteome</keyword>
<dbReference type="GO" id="GO:0019202">
    <property type="term" value="F:amino acid kinase activity"/>
    <property type="evidence" value="ECO:0007669"/>
    <property type="project" value="TreeGrafter"/>
</dbReference>
<sequence length="342" mass="39570">MSNEKNMICTALEAYGENPKALTRVEKLVENFHGDHHFQIQLENNYYSARFVGSHRYDHDVFGELTDDILTEQMRFCDFLNENEIPFMRRKPPADGNPYIHLSWKDSAYRFLLFEWMEGRHITQCTEEVAYKMGKMVRGYHAKTYTYSASLPKVSHLTGYGKFIEMIRTAMAGSIINGQQRSILHTYLQTAEHHIERSAASNFDFIMQSDLNPLNILWDERDAITGIIDFEHISYTDRIEGLAWLIKWYSRPDGIGSNVGSPKLAQCLLKGYGPEEFLNKENLVRLQSLVWLSGCMNWGFTAKTLDLVKEYDGRGQMELNGHLVKYQERGEKLKSLVVQSIL</sequence>
<comment type="similarity">
    <text evidence="1">Belongs to the pseudomonas-type ThrB family.</text>
</comment>
<dbReference type="EMBL" id="JXRR01000014">
    <property type="protein sequence ID" value="KIL47953.1"/>
    <property type="molecule type" value="Genomic_DNA"/>
</dbReference>
<protein>
    <recommendedName>
        <fullName evidence="2">Aminoglycoside phosphotransferase domain-containing protein</fullName>
    </recommendedName>
</protein>
<reference evidence="3 4" key="1">
    <citation type="submission" date="2015-01" db="EMBL/GenBank/DDBJ databases">
        <title>Jeotgalibacillus campisalis genome sequencing.</title>
        <authorList>
            <person name="Goh K.M."/>
            <person name="Chan K.-G."/>
            <person name="Yaakop A.S."/>
            <person name="Ee R."/>
            <person name="Gan H.M."/>
            <person name="Chan C.S."/>
        </authorList>
    </citation>
    <scope>NUCLEOTIDE SEQUENCE [LARGE SCALE GENOMIC DNA]</scope>
    <source>
        <strain evidence="3 4">SF-57</strain>
    </source>
</reference>
<dbReference type="InterPro" id="IPR002575">
    <property type="entry name" value="Aminoglycoside_PTrfase"/>
</dbReference>
<dbReference type="SUPFAM" id="SSF56112">
    <property type="entry name" value="Protein kinase-like (PK-like)"/>
    <property type="match status" value="1"/>
</dbReference>
<accession>A0A0C2VVF3</accession>
<proteinExistence type="inferred from homology"/>
<dbReference type="RefSeq" id="WP_052476951.1">
    <property type="nucleotide sequence ID" value="NZ_JXRR01000014.1"/>
</dbReference>
<dbReference type="OrthoDB" id="2923391at2"/>
<dbReference type="Gene3D" id="3.90.1200.10">
    <property type="match status" value="1"/>
</dbReference>
<comment type="caution">
    <text evidence="3">The sequence shown here is derived from an EMBL/GenBank/DDBJ whole genome shotgun (WGS) entry which is preliminary data.</text>
</comment>
<dbReference type="Pfam" id="PF01636">
    <property type="entry name" value="APH"/>
    <property type="match status" value="1"/>
</dbReference>